<evidence type="ECO:0000313" key="3">
    <source>
        <dbReference type="EMBL" id="KAK7195089.1"/>
    </source>
</evidence>
<gene>
    <name evidence="3" type="ORF">NESM_000432100</name>
</gene>
<dbReference type="Proteomes" id="UP001430356">
    <property type="component" value="Unassembled WGS sequence"/>
</dbReference>
<name>A0AAW0EPL5_9TRYP</name>
<feature type="compositionally biased region" description="Low complexity" evidence="2">
    <location>
        <begin position="393"/>
        <end position="403"/>
    </location>
</feature>
<protein>
    <submittedName>
        <fullName evidence="3">Uncharacterized protein</fullName>
    </submittedName>
</protein>
<feature type="compositionally biased region" description="Polar residues" evidence="2">
    <location>
        <begin position="799"/>
        <end position="809"/>
    </location>
</feature>
<feature type="compositionally biased region" description="Polar residues" evidence="2">
    <location>
        <begin position="126"/>
        <end position="138"/>
    </location>
</feature>
<feature type="compositionally biased region" description="Low complexity" evidence="2">
    <location>
        <begin position="637"/>
        <end position="652"/>
    </location>
</feature>
<dbReference type="EMBL" id="JAECZO010000047">
    <property type="protein sequence ID" value="KAK7195089.1"/>
    <property type="molecule type" value="Genomic_DNA"/>
</dbReference>
<feature type="compositionally biased region" description="Acidic residues" evidence="2">
    <location>
        <begin position="433"/>
        <end position="444"/>
    </location>
</feature>
<feature type="region of interest" description="Disordered" evidence="2">
    <location>
        <begin position="393"/>
        <end position="460"/>
    </location>
</feature>
<feature type="compositionally biased region" description="Low complexity" evidence="2">
    <location>
        <begin position="594"/>
        <end position="607"/>
    </location>
</feature>
<feature type="region of interest" description="Disordered" evidence="2">
    <location>
        <begin position="556"/>
        <end position="673"/>
    </location>
</feature>
<feature type="region of interest" description="Disordered" evidence="2">
    <location>
        <begin position="772"/>
        <end position="839"/>
    </location>
</feature>
<feature type="coiled-coil region" evidence="1">
    <location>
        <begin position="731"/>
        <end position="762"/>
    </location>
</feature>
<proteinExistence type="predicted"/>
<feature type="region of interest" description="Disordered" evidence="2">
    <location>
        <begin position="688"/>
        <end position="709"/>
    </location>
</feature>
<feature type="region of interest" description="Disordered" evidence="2">
    <location>
        <begin position="221"/>
        <end position="262"/>
    </location>
</feature>
<keyword evidence="4" id="KW-1185">Reference proteome</keyword>
<feature type="region of interest" description="Disordered" evidence="2">
    <location>
        <begin position="277"/>
        <end position="329"/>
    </location>
</feature>
<sequence>MSELPRFRSGSAFQRDEEGSQSLSQVRARPAIRLDTSLSFLSTTSIIGGAGSFSGPASPLLPGPHAGSGADDGRGRTAGVASPTLFRTRDINFDSSNSHHHHRMIKESHSRTVSSSRHTHSATRYASPSSHSAVQVFSQGRRHAAAATDDDRSDALDALVSEATVMTRPSEPLHHGGEGVDDEAELHSQRVSSATVSPAPRHAMTLSTELDDVFDISHNGAPGNVERAGAGAGVAAGARANDDDDVDDATRRGEDEVRLSSISPPPRRAFVLSRRYSGAGEETDGSTAVPTPSVAVSADAPRSSAVLVMDGDDDDDDTREGGGKATGGDGALWTAAAAAAAAALARVRRVTSPTLAVGRLRPGVVIEEADAGAVRATAAATGRAIAAERVSASSSMDSCSIMSPLPRPVASRTHSAAAESRRSSPAHARDDDSREEDDNADEEQPSPRGGADETVPERSCAAPTAAVAAAAAASAAAAAAAATEAAASAAPDLACFSMHSEALPAHRAASPAADGVADSAALQRSVSGASSATAAALARVSSLWLVSGATPTPLRRLRDRDRDASASLDGEEDLETNAVAEAPGCPPHRACPNAAARSGLSRALSAGDAEATGEVDVGDRRETSSPPRSTRPPPSPTTHRPASASAPSLSPEPARPQVEMLAPPSPPPSAAATAAVVDAVATDATLREAASAAGARPTPACDDARSHVPAPSAAAADRVVAASVEALSASSSSASAECARLSAELKELVERAQAEVRRTRDSLLSTLRSHRADFRLSESSPTPRDTPAAPGSPPPFTCASPNLSVTPTRSLHLPPAVDTAATPTAAAAAPVTRTSGEWRSAAATLRPQLRAAADAVLRRLQGYDARDHGVLPMETVVRVLFFITRRRQMPVATWSLRTPAGAVAATPMRASMVASRPGAEVRVAAPARTPGSVAETPRQQRLALHCGDDTAMRAEHDGVLFPGSNAGSWTRPRRPSAAGEADARSTGTEGGRPPQHREVPVTCMSPSRTLEHVMALQQRRAEEELYLQFYFTVLEVFRQVFGERYAWRHLGATNASRHDCAIHHPTQPGQKRRRPSDTVVSAHVDSRAVLRERAAAAAAAAAAASATAAAAEEEEDGAEQEPLVLKANELNDVAAPLETLFPRLRQQYAFTQRERGDTAASPIASAESARSDAAAAAMGLAHRPPPLDVLVYYRVLVDSLREL</sequence>
<organism evidence="3 4">
    <name type="scientific">Novymonas esmeraldas</name>
    <dbReference type="NCBI Taxonomy" id="1808958"/>
    <lineage>
        <taxon>Eukaryota</taxon>
        <taxon>Discoba</taxon>
        <taxon>Euglenozoa</taxon>
        <taxon>Kinetoplastea</taxon>
        <taxon>Metakinetoplastina</taxon>
        <taxon>Trypanosomatida</taxon>
        <taxon>Trypanosomatidae</taxon>
        <taxon>Novymonas</taxon>
    </lineage>
</organism>
<dbReference type="AlphaFoldDB" id="A0AAW0EPL5"/>
<feature type="compositionally biased region" description="Basic and acidic residues" evidence="2">
    <location>
        <begin position="419"/>
        <end position="432"/>
    </location>
</feature>
<feature type="region of interest" description="Disordered" evidence="2">
    <location>
        <begin position="167"/>
        <end position="202"/>
    </location>
</feature>
<evidence type="ECO:0000256" key="1">
    <source>
        <dbReference type="SAM" id="Coils"/>
    </source>
</evidence>
<feature type="region of interest" description="Disordered" evidence="2">
    <location>
        <begin position="960"/>
        <end position="1001"/>
    </location>
</feature>
<feature type="compositionally biased region" description="Basic and acidic residues" evidence="2">
    <location>
        <begin position="248"/>
        <end position="258"/>
    </location>
</feature>
<keyword evidence="1" id="KW-0175">Coiled coil</keyword>
<feature type="region of interest" description="Disordered" evidence="2">
    <location>
        <begin position="1"/>
        <end position="29"/>
    </location>
</feature>
<feature type="compositionally biased region" description="Low complexity" evidence="2">
    <location>
        <begin position="688"/>
        <end position="700"/>
    </location>
</feature>
<comment type="caution">
    <text evidence="3">The sequence shown here is derived from an EMBL/GenBank/DDBJ whole genome shotgun (WGS) entry which is preliminary data.</text>
</comment>
<feature type="region of interest" description="Disordered" evidence="2">
    <location>
        <begin position="57"/>
        <end position="152"/>
    </location>
</feature>
<reference evidence="3 4" key="1">
    <citation type="journal article" date="2021" name="MBio">
        <title>A New Model Trypanosomatid, Novymonas esmeraldas: Genomic Perception of Its 'Candidatus Pandoraea novymonadis' Endosymbiont.</title>
        <authorList>
            <person name="Zakharova A."/>
            <person name="Saura A."/>
            <person name="Butenko A."/>
            <person name="Podesvova L."/>
            <person name="Warmusova S."/>
            <person name="Kostygov A.Y."/>
            <person name="Nenarokova A."/>
            <person name="Lukes J."/>
            <person name="Opperdoes F.R."/>
            <person name="Yurchenko V."/>
        </authorList>
    </citation>
    <scope>NUCLEOTIDE SEQUENCE [LARGE SCALE GENOMIC DNA]</scope>
    <source>
        <strain evidence="3 4">E262AT.01</strain>
    </source>
</reference>
<feature type="compositionally biased region" description="Low complexity" evidence="2">
    <location>
        <begin position="814"/>
        <end position="832"/>
    </location>
</feature>
<feature type="compositionally biased region" description="Low complexity" evidence="2">
    <location>
        <begin position="223"/>
        <end position="239"/>
    </location>
</feature>
<evidence type="ECO:0000313" key="4">
    <source>
        <dbReference type="Proteomes" id="UP001430356"/>
    </source>
</evidence>
<accession>A0AAW0EPL5</accession>
<evidence type="ECO:0000256" key="2">
    <source>
        <dbReference type="SAM" id="MobiDB-lite"/>
    </source>
</evidence>